<dbReference type="Gene3D" id="3.30.1150.10">
    <property type="match status" value="1"/>
</dbReference>
<evidence type="ECO:0000256" key="1">
    <source>
        <dbReference type="SAM" id="MobiDB-lite"/>
    </source>
</evidence>
<feature type="compositionally biased region" description="Pro residues" evidence="1">
    <location>
        <begin position="92"/>
        <end position="102"/>
    </location>
</feature>
<protein>
    <submittedName>
        <fullName evidence="3">Cell division and transport-associated protein TolA</fullName>
    </submittedName>
</protein>
<feature type="compositionally biased region" description="Low complexity" evidence="1">
    <location>
        <begin position="57"/>
        <end position="78"/>
    </location>
</feature>
<sequence length="408" mass="42444">MRMDRAEKIGTGVSAALHAAVILWALIGTWLFPPTPTEPVEVKPAGMISEAEFAALQAAAPKAGEAPPEQPEVPAEEAPAPEEPTPEAVPETPVPPEKPATPPEAEAVPDMSDLTEPTPPAEVTEVPPSMMPPVEEPQDTDAPEFSPRPRPKPAMRVAPTPSEAPAPDAKVSDTAVAETKPEETAEPEKPVEEPKEEAAPPEATTEIVTEATEAEEKPTTSAPKSSPRPRTKPTPPKPDAPKPATPSETATAAATPAKPAKPAKPAASKPTSSDAVADALAEAMAEDSGTGTGGLGIAKNGPPVTAGEKEALIVDVKACWNVGALSSEAMRTSVTVRVDMQENGHPVSASIKMAGYTGGSEAAAKQAFEAARRAIIRCGSDGFPLPAEKYGWWQQIEIVFDPSKMRMK</sequence>
<feature type="region of interest" description="Disordered" evidence="1">
    <location>
        <begin position="57"/>
        <end position="275"/>
    </location>
</feature>
<dbReference type="GO" id="GO:0051301">
    <property type="term" value="P:cell division"/>
    <property type="evidence" value="ECO:0007669"/>
    <property type="project" value="UniProtKB-KW"/>
</dbReference>
<keyword evidence="3" id="KW-0132">Cell division</keyword>
<evidence type="ECO:0000313" key="3">
    <source>
        <dbReference type="EMBL" id="SOB94548.1"/>
    </source>
</evidence>
<dbReference type="AlphaFoldDB" id="A0A285RLE3"/>
<feature type="compositionally biased region" description="Pro residues" evidence="1">
    <location>
        <begin position="232"/>
        <end position="244"/>
    </location>
</feature>
<dbReference type="OrthoDB" id="7161229at2"/>
<keyword evidence="3" id="KW-0131">Cell cycle</keyword>
<organism evidence="3 4">
    <name type="scientific">Rhodobacter maris</name>
    <dbReference type="NCBI Taxonomy" id="446682"/>
    <lineage>
        <taxon>Bacteria</taxon>
        <taxon>Pseudomonadati</taxon>
        <taxon>Pseudomonadota</taxon>
        <taxon>Alphaproteobacteria</taxon>
        <taxon>Rhodobacterales</taxon>
        <taxon>Rhodobacter group</taxon>
        <taxon>Rhodobacter</taxon>
    </lineage>
</organism>
<keyword evidence="4" id="KW-1185">Reference proteome</keyword>
<feature type="compositionally biased region" description="Low complexity" evidence="1">
    <location>
        <begin position="200"/>
        <end position="211"/>
    </location>
</feature>
<dbReference type="RefSeq" id="WP_097068510.1">
    <property type="nucleotide sequence ID" value="NZ_OBMT01000001.1"/>
</dbReference>
<gene>
    <name evidence="3" type="ORF">SAMN05877831_101505</name>
</gene>
<evidence type="ECO:0000313" key="4">
    <source>
        <dbReference type="Proteomes" id="UP000219111"/>
    </source>
</evidence>
<proteinExistence type="predicted"/>
<dbReference type="Proteomes" id="UP000219111">
    <property type="component" value="Unassembled WGS sequence"/>
</dbReference>
<reference evidence="4" key="1">
    <citation type="submission" date="2017-08" db="EMBL/GenBank/DDBJ databases">
        <authorList>
            <person name="Varghese N."/>
            <person name="Submissions S."/>
        </authorList>
    </citation>
    <scope>NUCLEOTIDE SEQUENCE [LARGE SCALE GENOMIC DNA]</scope>
    <source>
        <strain evidence="4">JA276</strain>
    </source>
</reference>
<feature type="compositionally biased region" description="Basic and acidic residues" evidence="1">
    <location>
        <begin position="179"/>
        <end position="198"/>
    </location>
</feature>
<dbReference type="EMBL" id="OBMT01000001">
    <property type="protein sequence ID" value="SOB94548.1"/>
    <property type="molecule type" value="Genomic_DNA"/>
</dbReference>
<keyword evidence="2" id="KW-0472">Membrane</keyword>
<feature type="compositionally biased region" description="Low complexity" evidence="1">
    <location>
        <begin position="245"/>
        <end position="275"/>
    </location>
</feature>
<feature type="transmembrane region" description="Helical" evidence="2">
    <location>
        <begin position="12"/>
        <end position="32"/>
    </location>
</feature>
<keyword evidence="2" id="KW-1133">Transmembrane helix</keyword>
<evidence type="ECO:0000256" key="2">
    <source>
        <dbReference type="SAM" id="Phobius"/>
    </source>
</evidence>
<name>A0A285RLE3_9RHOB</name>
<keyword evidence="2" id="KW-0812">Transmembrane</keyword>
<accession>A0A285RLE3</accession>